<protein>
    <submittedName>
        <fullName evidence="2">Uncharacterized protein</fullName>
    </submittedName>
</protein>
<dbReference type="AlphaFoldDB" id="A0AAV9PHI0"/>
<dbReference type="EMBL" id="JAVRRT010000004">
    <property type="protein sequence ID" value="KAK5173142.1"/>
    <property type="molecule type" value="Genomic_DNA"/>
</dbReference>
<dbReference type="Proteomes" id="UP001337655">
    <property type="component" value="Unassembled WGS sequence"/>
</dbReference>
<feature type="compositionally biased region" description="Basic and acidic residues" evidence="1">
    <location>
        <begin position="97"/>
        <end position="108"/>
    </location>
</feature>
<name>A0AAV9PHI0_9PEZI</name>
<accession>A0AAV9PHI0</accession>
<reference evidence="2 3" key="1">
    <citation type="submission" date="2023-08" db="EMBL/GenBank/DDBJ databases">
        <title>Black Yeasts Isolated from many extreme environments.</title>
        <authorList>
            <person name="Coleine C."/>
            <person name="Stajich J.E."/>
            <person name="Selbmann L."/>
        </authorList>
    </citation>
    <scope>NUCLEOTIDE SEQUENCE [LARGE SCALE GENOMIC DNA]</scope>
    <source>
        <strain evidence="2 3">CCFEE 5935</strain>
    </source>
</reference>
<evidence type="ECO:0000256" key="1">
    <source>
        <dbReference type="SAM" id="MobiDB-lite"/>
    </source>
</evidence>
<proteinExistence type="predicted"/>
<sequence length="221" mass="25191">MPGRLSWNMVMPTESLLPNSQPAPFRTVSLAEMERFDTTTLYGTGRAALDQAETEADEAVAREAEEAAARAAEEAAQEIDEVPSYSDDSSEDSEDEFTPHDSVISKDEVEIEQVVTHDATDEATDDGIDDRESDDGNDRPAIPPWLYKLAREIRKFPRRKDNTFIRSHLRKKWPDDFNARDHKLYNHAPLMEFFGDTRLFTQEEWDNLTDKVPSRRRAGAT</sequence>
<feature type="compositionally biased region" description="Acidic residues" evidence="1">
    <location>
        <begin position="121"/>
        <end position="135"/>
    </location>
</feature>
<gene>
    <name evidence="2" type="ORF">LTR77_003264</name>
</gene>
<evidence type="ECO:0000313" key="3">
    <source>
        <dbReference type="Proteomes" id="UP001337655"/>
    </source>
</evidence>
<organism evidence="2 3">
    <name type="scientific">Saxophila tyrrhenica</name>
    <dbReference type="NCBI Taxonomy" id="1690608"/>
    <lineage>
        <taxon>Eukaryota</taxon>
        <taxon>Fungi</taxon>
        <taxon>Dikarya</taxon>
        <taxon>Ascomycota</taxon>
        <taxon>Pezizomycotina</taxon>
        <taxon>Dothideomycetes</taxon>
        <taxon>Dothideomycetidae</taxon>
        <taxon>Mycosphaerellales</taxon>
        <taxon>Extremaceae</taxon>
        <taxon>Saxophila</taxon>
    </lineage>
</organism>
<dbReference type="GeneID" id="89924611"/>
<feature type="compositionally biased region" description="Basic and acidic residues" evidence="1">
    <location>
        <begin position="64"/>
        <end position="73"/>
    </location>
</feature>
<keyword evidence="3" id="KW-1185">Reference proteome</keyword>
<dbReference type="RefSeq" id="XP_064661860.1">
    <property type="nucleotide sequence ID" value="XM_064800521.1"/>
</dbReference>
<feature type="region of interest" description="Disordered" evidence="1">
    <location>
        <begin position="64"/>
        <end position="142"/>
    </location>
</feature>
<comment type="caution">
    <text evidence="2">The sequence shown here is derived from an EMBL/GenBank/DDBJ whole genome shotgun (WGS) entry which is preliminary data.</text>
</comment>
<evidence type="ECO:0000313" key="2">
    <source>
        <dbReference type="EMBL" id="KAK5173142.1"/>
    </source>
</evidence>